<accession>R0J1B8</accession>
<gene>
    <name evidence="3" type="ORF">SETTUDRAFT_174907</name>
</gene>
<dbReference type="GO" id="GO:0006307">
    <property type="term" value="P:DNA alkylation repair"/>
    <property type="evidence" value="ECO:0007669"/>
    <property type="project" value="InterPro"/>
</dbReference>
<dbReference type="Pfam" id="PF10469">
    <property type="entry name" value="AKAP7_NLS"/>
    <property type="match status" value="1"/>
</dbReference>
<dbReference type="EMBL" id="KB908482">
    <property type="protein sequence ID" value="EOA90765.1"/>
    <property type="molecule type" value="Genomic_DNA"/>
</dbReference>
<proteinExistence type="predicted"/>
<feature type="domain" description="A-kinase anchor protein 7-like phosphoesterase" evidence="2">
    <location>
        <begin position="63"/>
        <end position="343"/>
    </location>
</feature>
<dbReference type="PANTHER" id="PTHR13360">
    <property type="entry name" value="ACTIVATING SIGNAL COINTEGRATOR 1 COMPLEX SUBUNIT 1"/>
    <property type="match status" value="1"/>
</dbReference>
<organism evidence="3 4">
    <name type="scientific">Exserohilum turcicum (strain 28A)</name>
    <name type="common">Northern leaf blight fungus</name>
    <name type="synonym">Setosphaeria turcica</name>
    <dbReference type="NCBI Taxonomy" id="671987"/>
    <lineage>
        <taxon>Eukaryota</taxon>
        <taxon>Fungi</taxon>
        <taxon>Dikarya</taxon>
        <taxon>Ascomycota</taxon>
        <taxon>Pezizomycotina</taxon>
        <taxon>Dothideomycetes</taxon>
        <taxon>Pleosporomycetidae</taxon>
        <taxon>Pleosporales</taxon>
        <taxon>Pleosporineae</taxon>
        <taxon>Pleosporaceae</taxon>
        <taxon>Exserohilum</taxon>
    </lineage>
</organism>
<evidence type="ECO:0000313" key="3">
    <source>
        <dbReference type="EMBL" id="EOA90765.1"/>
    </source>
</evidence>
<dbReference type="eggNOG" id="ENOG502SBC7">
    <property type="taxonomic scope" value="Eukaryota"/>
</dbReference>
<dbReference type="HOGENOM" id="CLU_038379_1_0_1"/>
<dbReference type="GO" id="GO:0005634">
    <property type="term" value="C:nucleus"/>
    <property type="evidence" value="ECO:0007669"/>
    <property type="project" value="TreeGrafter"/>
</dbReference>
<evidence type="ECO:0000259" key="2">
    <source>
        <dbReference type="Pfam" id="PF10469"/>
    </source>
</evidence>
<feature type="region of interest" description="Disordered" evidence="1">
    <location>
        <begin position="1"/>
        <end position="57"/>
    </location>
</feature>
<protein>
    <recommendedName>
        <fullName evidence="2">A-kinase anchor protein 7-like phosphoesterase domain-containing protein</fullName>
    </recommendedName>
</protein>
<evidence type="ECO:0000313" key="4">
    <source>
        <dbReference type="Proteomes" id="UP000016935"/>
    </source>
</evidence>
<dbReference type="GO" id="GO:0006355">
    <property type="term" value="P:regulation of DNA-templated transcription"/>
    <property type="evidence" value="ECO:0007669"/>
    <property type="project" value="TreeGrafter"/>
</dbReference>
<dbReference type="GeneID" id="19401360"/>
<sequence length="371" mass="40817">MGKKKSRGEYNDYLDGEKLRDNTEIRTSLQGSAQRDVSSLPASQDARASRKQGKGAAKKPALTHFLCLPLVTDSSRPQLQQGLDKLRQDLTSASPVPAKAVRPVGTLHLTLGVMSLDAKELEAAKRYLDDLDLHALLRDVTHRCIAQRAAEEGAIGENLTPATMPDTDALTINLESLVPMQAPQKTSILYAEPRDPSLRLQPFALALKEQFTARGFMVAETRPLKLHATVMNTIYAKPKRGRGRPKSAKIKDGLKHVEQKISPHHHEQSSSNAQHNEDDGASTAGSLDGDQNQVPPTTGEGHGPDGKSWLRFDATRLINEYKGFVWARDVRVDRVCICEMGAKKIWSGGREGEGEVLDEQYTVVAERGMFE</sequence>
<dbReference type="AlphaFoldDB" id="R0J1B8"/>
<name>R0J1B8_EXST2</name>
<feature type="compositionally biased region" description="Polar residues" evidence="1">
    <location>
        <begin position="283"/>
        <end position="296"/>
    </location>
</feature>
<dbReference type="InterPro" id="IPR009210">
    <property type="entry name" value="ASCC1"/>
</dbReference>
<reference evidence="3 4" key="1">
    <citation type="journal article" date="2012" name="PLoS Pathog.">
        <title>Diverse lifestyles and strategies of plant pathogenesis encoded in the genomes of eighteen Dothideomycetes fungi.</title>
        <authorList>
            <person name="Ohm R.A."/>
            <person name="Feau N."/>
            <person name="Henrissat B."/>
            <person name="Schoch C.L."/>
            <person name="Horwitz B.A."/>
            <person name="Barry K.W."/>
            <person name="Condon B.J."/>
            <person name="Copeland A.C."/>
            <person name="Dhillon B."/>
            <person name="Glaser F."/>
            <person name="Hesse C.N."/>
            <person name="Kosti I."/>
            <person name="LaButti K."/>
            <person name="Lindquist E.A."/>
            <person name="Lucas S."/>
            <person name="Salamov A.A."/>
            <person name="Bradshaw R.E."/>
            <person name="Ciuffetti L."/>
            <person name="Hamelin R.C."/>
            <person name="Kema G.H.J."/>
            <person name="Lawrence C."/>
            <person name="Scott J.A."/>
            <person name="Spatafora J.W."/>
            <person name="Turgeon B.G."/>
            <person name="de Wit P.J.G.M."/>
            <person name="Zhong S."/>
            <person name="Goodwin S.B."/>
            <person name="Grigoriev I.V."/>
        </authorList>
    </citation>
    <scope>NUCLEOTIDE SEQUENCE [LARGE SCALE GENOMIC DNA]</scope>
    <source>
        <strain evidence="4">28A</strain>
    </source>
</reference>
<dbReference type="RefSeq" id="XP_008021514.1">
    <property type="nucleotide sequence ID" value="XM_008023323.1"/>
</dbReference>
<reference evidence="3 4" key="2">
    <citation type="journal article" date="2013" name="PLoS Genet.">
        <title>Comparative genome structure, secondary metabolite, and effector coding capacity across Cochliobolus pathogens.</title>
        <authorList>
            <person name="Condon B.J."/>
            <person name="Leng Y."/>
            <person name="Wu D."/>
            <person name="Bushley K.E."/>
            <person name="Ohm R.A."/>
            <person name="Otillar R."/>
            <person name="Martin J."/>
            <person name="Schackwitz W."/>
            <person name="Grimwood J."/>
            <person name="MohdZainudin N."/>
            <person name="Xue C."/>
            <person name="Wang R."/>
            <person name="Manning V.A."/>
            <person name="Dhillon B."/>
            <person name="Tu Z.J."/>
            <person name="Steffenson B.J."/>
            <person name="Salamov A."/>
            <person name="Sun H."/>
            <person name="Lowry S."/>
            <person name="LaButti K."/>
            <person name="Han J."/>
            <person name="Copeland A."/>
            <person name="Lindquist E."/>
            <person name="Barry K."/>
            <person name="Schmutz J."/>
            <person name="Baker S.E."/>
            <person name="Ciuffetti L.M."/>
            <person name="Grigoriev I.V."/>
            <person name="Zhong S."/>
            <person name="Turgeon B.G."/>
        </authorList>
    </citation>
    <scope>NUCLEOTIDE SEQUENCE [LARGE SCALE GENOMIC DNA]</scope>
    <source>
        <strain evidence="4">28A</strain>
    </source>
</reference>
<evidence type="ECO:0000256" key="1">
    <source>
        <dbReference type="SAM" id="MobiDB-lite"/>
    </source>
</evidence>
<feature type="compositionally biased region" description="Polar residues" evidence="1">
    <location>
        <begin position="25"/>
        <end position="42"/>
    </location>
</feature>
<dbReference type="InterPro" id="IPR019510">
    <property type="entry name" value="AKAP7-like_phosphoesterase"/>
</dbReference>
<dbReference type="Gene3D" id="3.90.1140.10">
    <property type="entry name" value="Cyclic phosphodiesterase"/>
    <property type="match status" value="1"/>
</dbReference>
<keyword evidence="4" id="KW-1185">Reference proteome</keyword>
<dbReference type="PANTHER" id="PTHR13360:SF1">
    <property type="entry name" value="ACTIVATING SIGNAL COINTEGRATOR 1 COMPLEX SUBUNIT 1"/>
    <property type="match status" value="1"/>
</dbReference>
<dbReference type="OrthoDB" id="277832at2759"/>
<feature type="compositionally biased region" description="Basic and acidic residues" evidence="1">
    <location>
        <begin position="7"/>
        <end position="24"/>
    </location>
</feature>
<feature type="region of interest" description="Disordered" evidence="1">
    <location>
        <begin position="260"/>
        <end position="307"/>
    </location>
</feature>
<dbReference type="Proteomes" id="UP000016935">
    <property type="component" value="Unassembled WGS sequence"/>
</dbReference>
<dbReference type="STRING" id="671987.R0J1B8"/>